<dbReference type="AlphaFoldDB" id="A0AAU7QGY5"/>
<reference evidence="6" key="1">
    <citation type="submission" date="2024-06" db="EMBL/GenBank/DDBJ databases">
        <authorList>
            <person name="Coelho C."/>
            <person name="Bento M."/>
            <person name="Garcia E."/>
            <person name="Camelo A."/>
            <person name="Brandao I."/>
            <person name="Espirito Santo C."/>
            <person name="Trovao J."/>
            <person name="Verissimo A."/>
            <person name="Costa J."/>
            <person name="Tiago I."/>
        </authorList>
    </citation>
    <scope>NUCLEOTIDE SEQUENCE</scope>
    <source>
        <strain evidence="6">KWT182</strain>
    </source>
</reference>
<name>A0AAU7QGY5_9GAMM</name>
<evidence type="ECO:0000313" key="6">
    <source>
        <dbReference type="EMBL" id="XBS71416.1"/>
    </source>
</evidence>
<evidence type="ECO:0000256" key="2">
    <source>
        <dbReference type="ARBA" id="ARBA00009868"/>
    </source>
</evidence>
<keyword evidence="4" id="KW-0677">Repeat</keyword>
<sequence length="287" mass="29479">MDISPTSAPSLTTGTINGLDHGDANRNVFMLKLDTWVKQAPDGASEQRDIAAARARDCYDRGATSLNLSSLNLSSLPEKLPPDLLRLKANGNALTSLPDTLPSGLELLDVENNPLVSLSSTLPAGLKVLHAGDTELAFLPPTLPADLKLYITDSPLAKTIANRYPEVLKSGIRVCVGMFPNGVVPQDLTEASHGEGDTGTINLFAMSRSLPSGPFGGIIPGGEPQKGTPIDAIAGGLPGSVAPGGGTGEGLPEGVIPGGLPGGDNSRQRDGGGHNSQRSAGRCGARR</sequence>
<dbReference type="EMBL" id="CP157947">
    <property type="protein sequence ID" value="XBS71416.1"/>
    <property type="molecule type" value="Genomic_DNA"/>
</dbReference>
<evidence type="ECO:0000256" key="4">
    <source>
        <dbReference type="ARBA" id="ARBA00022737"/>
    </source>
</evidence>
<evidence type="ECO:0008006" key="7">
    <source>
        <dbReference type="Google" id="ProtNLM"/>
    </source>
</evidence>
<dbReference type="SUPFAM" id="SSF52058">
    <property type="entry name" value="L domain-like"/>
    <property type="match status" value="1"/>
</dbReference>
<accession>A0AAU7QGY5</accession>
<dbReference type="InterPro" id="IPR032675">
    <property type="entry name" value="LRR_dom_sf"/>
</dbReference>
<evidence type="ECO:0000256" key="5">
    <source>
        <dbReference type="SAM" id="MobiDB-lite"/>
    </source>
</evidence>
<dbReference type="SMART" id="SM00364">
    <property type="entry name" value="LRR_BAC"/>
    <property type="match status" value="3"/>
</dbReference>
<comment type="similarity">
    <text evidence="2">Belongs to the LRR-containing bacterial E3 ligase family.</text>
</comment>
<comment type="subcellular location">
    <subcellularLocation>
        <location evidence="1">Secreted</location>
    </subcellularLocation>
</comment>
<dbReference type="GO" id="GO:0005576">
    <property type="term" value="C:extracellular region"/>
    <property type="evidence" value="ECO:0007669"/>
    <property type="project" value="UniProtKB-SubCell"/>
</dbReference>
<proteinExistence type="inferred from homology"/>
<dbReference type="PANTHER" id="PTHR47114">
    <property type="match status" value="1"/>
</dbReference>
<feature type="region of interest" description="Disordered" evidence="5">
    <location>
        <begin position="222"/>
        <end position="287"/>
    </location>
</feature>
<evidence type="ECO:0000256" key="3">
    <source>
        <dbReference type="ARBA" id="ARBA00022614"/>
    </source>
</evidence>
<feature type="compositionally biased region" description="Gly residues" evidence="5">
    <location>
        <begin position="236"/>
        <end position="262"/>
    </location>
</feature>
<dbReference type="InterPro" id="IPR051071">
    <property type="entry name" value="LRR-bact_E3_ubiq_ligases"/>
</dbReference>
<gene>
    <name evidence="6" type="ORF">ABK905_11055</name>
</gene>
<dbReference type="Gene3D" id="3.80.10.10">
    <property type="entry name" value="Ribonuclease Inhibitor"/>
    <property type="match status" value="1"/>
</dbReference>
<protein>
    <recommendedName>
        <fullName evidence="7">Leucine-rich repeat domain-containing protein</fullName>
    </recommendedName>
</protein>
<keyword evidence="3" id="KW-0433">Leucine-rich repeat</keyword>
<evidence type="ECO:0000256" key="1">
    <source>
        <dbReference type="ARBA" id="ARBA00004613"/>
    </source>
</evidence>
<dbReference type="PANTHER" id="PTHR47114:SF2">
    <property type="entry name" value="OLIGODENDROCYTE-MYELIN GLYCOPROTEIN"/>
    <property type="match status" value="1"/>
</dbReference>
<organism evidence="6">
    <name type="scientific">Acerihabitans sp. KWT182</name>
    <dbReference type="NCBI Taxonomy" id="3157919"/>
    <lineage>
        <taxon>Bacteria</taxon>
        <taxon>Pseudomonadati</taxon>
        <taxon>Pseudomonadota</taxon>
        <taxon>Gammaproteobacteria</taxon>
        <taxon>Enterobacterales</taxon>
        <taxon>Pectobacteriaceae</taxon>
        <taxon>Acerihabitans</taxon>
    </lineage>
</organism>